<dbReference type="OrthoDB" id="4506934at2759"/>
<dbReference type="EMBL" id="KV878214">
    <property type="protein sequence ID" value="OJJ33357.1"/>
    <property type="molecule type" value="Genomic_DNA"/>
</dbReference>
<protein>
    <submittedName>
        <fullName evidence="3">Uncharacterized protein</fullName>
    </submittedName>
</protein>
<evidence type="ECO:0000313" key="3">
    <source>
        <dbReference type="EMBL" id="OJJ33357.1"/>
    </source>
</evidence>
<proteinExistence type="predicted"/>
<keyword evidence="2" id="KW-1133">Transmembrane helix</keyword>
<feature type="region of interest" description="Disordered" evidence="1">
    <location>
        <begin position="1"/>
        <end position="56"/>
    </location>
</feature>
<dbReference type="Proteomes" id="UP000184383">
    <property type="component" value="Unassembled WGS sequence"/>
</dbReference>
<gene>
    <name evidence="3" type="ORF">ASPWEDRAFT_174765</name>
</gene>
<feature type="compositionally biased region" description="Low complexity" evidence="1">
    <location>
        <begin position="46"/>
        <end position="56"/>
    </location>
</feature>
<evidence type="ECO:0000256" key="1">
    <source>
        <dbReference type="SAM" id="MobiDB-lite"/>
    </source>
</evidence>
<feature type="transmembrane region" description="Helical" evidence="2">
    <location>
        <begin position="83"/>
        <end position="104"/>
    </location>
</feature>
<reference evidence="4" key="1">
    <citation type="journal article" date="2017" name="Genome Biol.">
        <title>Comparative genomics reveals high biological diversity and specific adaptations in the industrially and medically important fungal genus Aspergillus.</title>
        <authorList>
            <person name="de Vries R.P."/>
            <person name="Riley R."/>
            <person name="Wiebenga A."/>
            <person name="Aguilar-Osorio G."/>
            <person name="Amillis S."/>
            <person name="Uchima C.A."/>
            <person name="Anderluh G."/>
            <person name="Asadollahi M."/>
            <person name="Askin M."/>
            <person name="Barry K."/>
            <person name="Battaglia E."/>
            <person name="Bayram O."/>
            <person name="Benocci T."/>
            <person name="Braus-Stromeyer S.A."/>
            <person name="Caldana C."/>
            <person name="Canovas D."/>
            <person name="Cerqueira G.C."/>
            <person name="Chen F."/>
            <person name="Chen W."/>
            <person name="Choi C."/>
            <person name="Clum A."/>
            <person name="Dos Santos R.A."/>
            <person name="Damasio A.R."/>
            <person name="Diallinas G."/>
            <person name="Emri T."/>
            <person name="Fekete E."/>
            <person name="Flipphi M."/>
            <person name="Freyberg S."/>
            <person name="Gallo A."/>
            <person name="Gournas C."/>
            <person name="Habgood R."/>
            <person name="Hainaut M."/>
            <person name="Harispe M.L."/>
            <person name="Henrissat B."/>
            <person name="Hilden K.S."/>
            <person name="Hope R."/>
            <person name="Hossain A."/>
            <person name="Karabika E."/>
            <person name="Karaffa L."/>
            <person name="Karanyi Z."/>
            <person name="Krasevec N."/>
            <person name="Kuo A."/>
            <person name="Kusch H."/>
            <person name="LaButti K."/>
            <person name="Lagendijk E.L."/>
            <person name="Lapidus A."/>
            <person name="Levasseur A."/>
            <person name="Lindquist E."/>
            <person name="Lipzen A."/>
            <person name="Logrieco A.F."/>
            <person name="MacCabe A."/>
            <person name="Maekelae M.R."/>
            <person name="Malavazi I."/>
            <person name="Melin P."/>
            <person name="Meyer V."/>
            <person name="Mielnichuk N."/>
            <person name="Miskei M."/>
            <person name="Molnar A.P."/>
            <person name="Mule G."/>
            <person name="Ngan C.Y."/>
            <person name="Orejas M."/>
            <person name="Orosz E."/>
            <person name="Ouedraogo J.P."/>
            <person name="Overkamp K.M."/>
            <person name="Park H.-S."/>
            <person name="Perrone G."/>
            <person name="Piumi F."/>
            <person name="Punt P.J."/>
            <person name="Ram A.F."/>
            <person name="Ramon A."/>
            <person name="Rauscher S."/>
            <person name="Record E."/>
            <person name="Riano-Pachon D.M."/>
            <person name="Robert V."/>
            <person name="Roehrig J."/>
            <person name="Ruller R."/>
            <person name="Salamov A."/>
            <person name="Salih N.S."/>
            <person name="Samson R.A."/>
            <person name="Sandor E."/>
            <person name="Sanguinetti M."/>
            <person name="Schuetze T."/>
            <person name="Sepcic K."/>
            <person name="Shelest E."/>
            <person name="Sherlock G."/>
            <person name="Sophianopoulou V."/>
            <person name="Squina F.M."/>
            <person name="Sun H."/>
            <person name="Susca A."/>
            <person name="Todd R.B."/>
            <person name="Tsang A."/>
            <person name="Unkles S.E."/>
            <person name="van de Wiele N."/>
            <person name="van Rossen-Uffink D."/>
            <person name="Oliveira J.V."/>
            <person name="Vesth T.C."/>
            <person name="Visser J."/>
            <person name="Yu J.-H."/>
            <person name="Zhou M."/>
            <person name="Andersen M.R."/>
            <person name="Archer D.B."/>
            <person name="Baker S.E."/>
            <person name="Benoit I."/>
            <person name="Brakhage A.A."/>
            <person name="Braus G.H."/>
            <person name="Fischer R."/>
            <person name="Frisvad J.C."/>
            <person name="Goldman G.H."/>
            <person name="Houbraken J."/>
            <person name="Oakley B."/>
            <person name="Pocsi I."/>
            <person name="Scazzocchio C."/>
            <person name="Seiboth B."/>
            <person name="vanKuyk P.A."/>
            <person name="Wortman J."/>
            <person name="Dyer P.S."/>
            <person name="Grigoriev I.V."/>
        </authorList>
    </citation>
    <scope>NUCLEOTIDE SEQUENCE [LARGE SCALE GENOMIC DNA]</scope>
    <source>
        <strain evidence="4">DTO 134E9</strain>
    </source>
</reference>
<dbReference type="GeneID" id="63747112"/>
<keyword evidence="2" id="KW-0812">Transmembrane</keyword>
<dbReference type="RefSeq" id="XP_040687034.1">
    <property type="nucleotide sequence ID" value="XM_040831264.1"/>
</dbReference>
<organism evidence="3 4">
    <name type="scientific">Aspergillus wentii DTO 134E9</name>
    <dbReference type="NCBI Taxonomy" id="1073089"/>
    <lineage>
        <taxon>Eukaryota</taxon>
        <taxon>Fungi</taxon>
        <taxon>Dikarya</taxon>
        <taxon>Ascomycota</taxon>
        <taxon>Pezizomycotina</taxon>
        <taxon>Eurotiomycetes</taxon>
        <taxon>Eurotiomycetidae</taxon>
        <taxon>Eurotiales</taxon>
        <taxon>Aspergillaceae</taxon>
        <taxon>Aspergillus</taxon>
        <taxon>Aspergillus subgen. Cremei</taxon>
    </lineage>
</organism>
<evidence type="ECO:0000313" key="4">
    <source>
        <dbReference type="Proteomes" id="UP000184383"/>
    </source>
</evidence>
<name>A0A1L9RER4_ASPWE</name>
<accession>A0A1L9RER4</accession>
<dbReference type="VEuPathDB" id="FungiDB:ASPWEDRAFT_174765"/>
<keyword evidence="2" id="KW-0472">Membrane</keyword>
<sequence>MGLEPTPPYEEGGYNPARQGSYTQVPQIELDDIERQTPSSHQHGHAPAPTTSVVTTPHEHCETCEKAIVRRESKRADAYCCRMVALVFIVLFICLTLLGIVIAWSRRK</sequence>
<evidence type="ECO:0000256" key="2">
    <source>
        <dbReference type="SAM" id="Phobius"/>
    </source>
</evidence>
<dbReference type="AlphaFoldDB" id="A0A1L9RER4"/>
<keyword evidence="4" id="KW-1185">Reference proteome</keyword>